<reference evidence="1 2" key="1">
    <citation type="journal article" date="2009" name="Science">
        <title>Genome sequence, comparative analysis, and population genetics of the domestic horse.</title>
        <authorList>
            <consortium name="Broad Institute Genome Sequencing Platform"/>
            <consortium name="Broad Institute Whole Genome Assembly Team"/>
            <person name="Wade C.M."/>
            <person name="Giulotto E."/>
            <person name="Sigurdsson S."/>
            <person name="Zoli M."/>
            <person name="Gnerre S."/>
            <person name="Imsland F."/>
            <person name="Lear T.L."/>
            <person name="Adelson D.L."/>
            <person name="Bailey E."/>
            <person name="Bellone R.R."/>
            <person name="Bloecker H."/>
            <person name="Distl O."/>
            <person name="Edgar R.C."/>
            <person name="Garber M."/>
            <person name="Leeb T."/>
            <person name="Mauceli E."/>
            <person name="MacLeod J.N."/>
            <person name="Penedo M.C.T."/>
            <person name="Raison J.M."/>
            <person name="Sharpe T."/>
            <person name="Vogel J."/>
            <person name="Andersson L."/>
            <person name="Antczak D.F."/>
            <person name="Biagi T."/>
            <person name="Binns M.M."/>
            <person name="Chowdhary B.P."/>
            <person name="Coleman S.J."/>
            <person name="Della Valle G."/>
            <person name="Fryc S."/>
            <person name="Guerin G."/>
            <person name="Hasegawa T."/>
            <person name="Hill E.W."/>
            <person name="Jurka J."/>
            <person name="Kiialainen A."/>
            <person name="Lindgren G."/>
            <person name="Liu J."/>
            <person name="Magnani E."/>
            <person name="Mickelson J.R."/>
            <person name="Murray J."/>
            <person name="Nergadze S.G."/>
            <person name="Onofrio R."/>
            <person name="Pedroni S."/>
            <person name="Piras M.F."/>
            <person name="Raudsepp T."/>
            <person name="Rocchi M."/>
            <person name="Roeed K.H."/>
            <person name="Ryder O.A."/>
            <person name="Searle S."/>
            <person name="Skow L."/>
            <person name="Swinburne J.E."/>
            <person name="Syvaenen A.C."/>
            <person name="Tozaki T."/>
            <person name="Valberg S.J."/>
            <person name="Vaudin M."/>
            <person name="White J.R."/>
            <person name="Zody M.C."/>
            <person name="Lander E.S."/>
            <person name="Lindblad-Toh K."/>
        </authorList>
    </citation>
    <scope>NUCLEOTIDE SEQUENCE [LARGE SCALE GENOMIC DNA]</scope>
    <source>
        <strain evidence="1 2">Thoroughbred</strain>
    </source>
</reference>
<keyword evidence="2" id="KW-1185">Reference proteome</keyword>
<dbReference type="Proteomes" id="UP000002281">
    <property type="component" value="Chromosome 2"/>
</dbReference>
<reference evidence="1" key="2">
    <citation type="submission" date="2025-08" db="UniProtKB">
        <authorList>
            <consortium name="Ensembl"/>
        </authorList>
    </citation>
    <scope>IDENTIFICATION</scope>
    <source>
        <strain evidence="1">Thoroughbred</strain>
    </source>
</reference>
<name>A0A9L0T459_HORSE</name>
<protein>
    <submittedName>
        <fullName evidence="1">Uncharacterized protein</fullName>
    </submittedName>
</protein>
<evidence type="ECO:0000313" key="2">
    <source>
        <dbReference type="Proteomes" id="UP000002281"/>
    </source>
</evidence>
<accession>A0A9L0T459</accession>
<dbReference type="Ensembl" id="ENSECAT00000093434.1">
    <property type="protein sequence ID" value="ENSECAP00000081955.1"/>
    <property type="gene ID" value="ENSECAG00000044723.1"/>
</dbReference>
<organism evidence="1 2">
    <name type="scientific">Equus caballus</name>
    <name type="common">Horse</name>
    <dbReference type="NCBI Taxonomy" id="9796"/>
    <lineage>
        <taxon>Eukaryota</taxon>
        <taxon>Metazoa</taxon>
        <taxon>Chordata</taxon>
        <taxon>Craniata</taxon>
        <taxon>Vertebrata</taxon>
        <taxon>Euteleostomi</taxon>
        <taxon>Mammalia</taxon>
        <taxon>Eutheria</taxon>
        <taxon>Laurasiatheria</taxon>
        <taxon>Perissodactyla</taxon>
        <taxon>Equidae</taxon>
        <taxon>Equus</taxon>
    </lineage>
</organism>
<proteinExistence type="predicted"/>
<sequence>MPYDPEILLPSIHPKELKAVSCRAIWTPVFIAALFTKAKRWKQPKCPLTDEWINKMWYTHTMEYYSTLKRKEILI</sequence>
<evidence type="ECO:0000313" key="1">
    <source>
        <dbReference type="Ensembl" id="ENSECAP00000081955.1"/>
    </source>
</evidence>
<dbReference type="AlphaFoldDB" id="A0A9L0T459"/>
<reference evidence="1" key="3">
    <citation type="submission" date="2025-09" db="UniProtKB">
        <authorList>
            <consortium name="Ensembl"/>
        </authorList>
    </citation>
    <scope>IDENTIFICATION</scope>
    <source>
        <strain evidence="1">Thoroughbred</strain>
    </source>
</reference>
<dbReference type="GeneTree" id="ENSGT01150000286925"/>